<dbReference type="Proteomes" id="UP000602510">
    <property type="component" value="Unassembled WGS sequence"/>
</dbReference>
<feature type="chain" id="PRO_5033021603" evidence="1">
    <location>
        <begin position="19"/>
        <end position="143"/>
    </location>
</feature>
<accession>A0A833X326</accession>
<dbReference type="EMBL" id="WSZM01000002">
    <property type="protein sequence ID" value="KAF4047436.1"/>
    <property type="molecule type" value="Genomic_DNA"/>
</dbReference>
<proteinExistence type="predicted"/>
<sequence>MECLLSVWLVCCDAVPHAAETVAPLIDVFIGLSGPASLHIGVENGVFAFCMVGLLRCCAVPRAAETVAPLIDVFIGLSGPASLHIGVESGNNRMVDLVARRTPVTITAHLLRLHDFNRALGAAVRANDSAVAKRLVAMCFGRG</sequence>
<evidence type="ECO:0000313" key="2">
    <source>
        <dbReference type="EMBL" id="KAF4047436.1"/>
    </source>
</evidence>
<organism evidence="2 3">
    <name type="scientific">Phytophthora infestans</name>
    <name type="common">Potato late blight agent</name>
    <name type="synonym">Botrytis infestans</name>
    <dbReference type="NCBI Taxonomy" id="4787"/>
    <lineage>
        <taxon>Eukaryota</taxon>
        <taxon>Sar</taxon>
        <taxon>Stramenopiles</taxon>
        <taxon>Oomycota</taxon>
        <taxon>Peronosporomycetes</taxon>
        <taxon>Peronosporales</taxon>
        <taxon>Peronosporaceae</taxon>
        <taxon>Phytophthora</taxon>
    </lineage>
</organism>
<evidence type="ECO:0000313" key="3">
    <source>
        <dbReference type="Proteomes" id="UP000602510"/>
    </source>
</evidence>
<comment type="caution">
    <text evidence="2">The sequence shown here is derived from an EMBL/GenBank/DDBJ whole genome shotgun (WGS) entry which is preliminary data.</text>
</comment>
<name>A0A833X326_PHYIN</name>
<evidence type="ECO:0000256" key="1">
    <source>
        <dbReference type="SAM" id="SignalP"/>
    </source>
</evidence>
<protein>
    <submittedName>
        <fullName evidence="2">Uncharacterized protein</fullName>
    </submittedName>
</protein>
<gene>
    <name evidence="2" type="ORF">GN244_ATG00141</name>
</gene>
<reference evidence="2" key="1">
    <citation type="submission" date="2020-04" db="EMBL/GenBank/DDBJ databases">
        <title>Hybrid Assembly of Korean Phytophthora infestans isolates.</title>
        <authorList>
            <person name="Prokchorchik M."/>
            <person name="Lee Y."/>
            <person name="Seo J."/>
            <person name="Cho J.-H."/>
            <person name="Park Y.-E."/>
            <person name="Jang D.-C."/>
            <person name="Im J.-S."/>
            <person name="Choi J.-G."/>
            <person name="Park H.-J."/>
            <person name="Lee G.-B."/>
            <person name="Lee Y.-G."/>
            <person name="Hong S.-Y."/>
            <person name="Cho K."/>
            <person name="Sohn K.H."/>
        </authorList>
    </citation>
    <scope>NUCLEOTIDE SEQUENCE</scope>
    <source>
        <strain evidence="2">KR_1_A1</strain>
    </source>
</reference>
<keyword evidence="3" id="KW-1185">Reference proteome</keyword>
<feature type="signal peptide" evidence="1">
    <location>
        <begin position="1"/>
        <end position="18"/>
    </location>
</feature>
<dbReference type="AlphaFoldDB" id="A0A833X326"/>
<keyword evidence="1" id="KW-0732">Signal</keyword>